<feature type="coiled-coil region" evidence="6">
    <location>
        <begin position="163"/>
        <end position="259"/>
    </location>
</feature>
<gene>
    <name evidence="9" type="ORF">JCM21714_1839</name>
</gene>
<feature type="domain" description="NlpC/P60" evidence="8">
    <location>
        <begin position="313"/>
        <end position="439"/>
    </location>
</feature>
<dbReference type="InterPro" id="IPR000064">
    <property type="entry name" value="NLP_P60_dom"/>
</dbReference>
<keyword evidence="4" id="KW-0378">Hydrolase</keyword>
<dbReference type="GO" id="GO:0008234">
    <property type="term" value="F:cysteine-type peptidase activity"/>
    <property type="evidence" value="ECO:0007669"/>
    <property type="project" value="UniProtKB-KW"/>
</dbReference>
<feature type="compositionally biased region" description="Low complexity" evidence="7">
    <location>
        <begin position="265"/>
        <end position="296"/>
    </location>
</feature>
<keyword evidence="3" id="KW-0732">Signal</keyword>
<evidence type="ECO:0000256" key="7">
    <source>
        <dbReference type="SAM" id="MobiDB-lite"/>
    </source>
</evidence>
<dbReference type="InterPro" id="IPR057309">
    <property type="entry name" value="PcsB_CC"/>
</dbReference>
<dbReference type="Gene3D" id="3.90.1720.10">
    <property type="entry name" value="endopeptidase domain like (from Nostoc punctiforme)"/>
    <property type="match status" value="1"/>
</dbReference>
<feature type="coiled-coil region" evidence="6">
    <location>
        <begin position="39"/>
        <end position="126"/>
    </location>
</feature>
<dbReference type="PROSITE" id="PS51935">
    <property type="entry name" value="NLPC_P60"/>
    <property type="match status" value="1"/>
</dbReference>
<organism evidence="9 10">
    <name type="scientific">Gracilibacillus boraciitolerans JCM 21714</name>
    <dbReference type="NCBI Taxonomy" id="1298598"/>
    <lineage>
        <taxon>Bacteria</taxon>
        <taxon>Bacillati</taxon>
        <taxon>Bacillota</taxon>
        <taxon>Bacilli</taxon>
        <taxon>Bacillales</taxon>
        <taxon>Bacillaceae</taxon>
        <taxon>Gracilibacillus</taxon>
    </lineage>
</organism>
<dbReference type="GO" id="GO:0006508">
    <property type="term" value="P:proteolysis"/>
    <property type="evidence" value="ECO:0007669"/>
    <property type="project" value="UniProtKB-KW"/>
</dbReference>
<dbReference type="RefSeq" id="WP_035722884.1">
    <property type="nucleotide sequence ID" value="NZ_BAVS01000007.1"/>
</dbReference>
<dbReference type="OrthoDB" id="9813368at2"/>
<dbReference type="InterPro" id="IPR051202">
    <property type="entry name" value="Peptidase_C40"/>
</dbReference>
<comment type="similarity">
    <text evidence="1">Belongs to the peptidase C40 family.</text>
</comment>
<dbReference type="eggNOG" id="COG3883">
    <property type="taxonomic scope" value="Bacteria"/>
</dbReference>
<reference evidence="9 10" key="1">
    <citation type="journal article" date="2014" name="Genome Announc.">
        <title>Draft Genome Sequence of the Boron-Tolerant and Moderately Halotolerant Bacterium Gracilibacillus boraciitolerans JCM 21714T.</title>
        <authorList>
            <person name="Ahmed I."/>
            <person name="Oshima K."/>
            <person name="Suda W."/>
            <person name="Kitamura K."/>
            <person name="Iida T."/>
            <person name="Ohmori Y."/>
            <person name="Fujiwara T."/>
            <person name="Hattori M."/>
            <person name="Ohkuma M."/>
        </authorList>
    </citation>
    <scope>NUCLEOTIDE SEQUENCE [LARGE SCALE GENOMIC DNA]</scope>
    <source>
        <strain evidence="9 10">JCM 21714</strain>
    </source>
</reference>
<evidence type="ECO:0000256" key="6">
    <source>
        <dbReference type="SAM" id="Coils"/>
    </source>
</evidence>
<dbReference type="InterPro" id="IPR038765">
    <property type="entry name" value="Papain-like_cys_pep_sf"/>
</dbReference>
<evidence type="ECO:0000259" key="8">
    <source>
        <dbReference type="PROSITE" id="PS51935"/>
    </source>
</evidence>
<dbReference type="Pfam" id="PF24568">
    <property type="entry name" value="CC_PcsB"/>
    <property type="match status" value="1"/>
</dbReference>
<evidence type="ECO:0000256" key="2">
    <source>
        <dbReference type="ARBA" id="ARBA00022670"/>
    </source>
</evidence>
<keyword evidence="2" id="KW-0645">Protease</keyword>
<dbReference type="PANTHER" id="PTHR47053:SF1">
    <property type="entry name" value="MUREIN DD-ENDOPEPTIDASE MEPH-RELATED"/>
    <property type="match status" value="1"/>
</dbReference>
<evidence type="ECO:0000313" key="9">
    <source>
        <dbReference type="EMBL" id="GAE92819.1"/>
    </source>
</evidence>
<sequence>MREIKAIVKDSVVVLTLVSSMLFVQTVNAETEEEIQVKRSDVQTDISEKESEIAKIKEELVKLNEEIIRYEEAIADNEKVIADTEKEIVTVETDVKELEEKVAEIQKKIEQRNKILKERISSLQENGVSSNYIEVVFGATNFIDFIDRVTLVHKITQADQDLLESQEKDKLEEEKNKVELDTKLEDLEAMKADYEEMQKQTVAQKEENEELKSELKEKENANKDILGDLKIEDEILANKERALKEAQQQMENIDSAQTVNYSGTNASNSNSDSNSNSNSNSDSDSDSASASASNSNAIQQYASSSSAPVSAGNGSLQTAITAGNRYIGNSVYVFGGGRSAYDIANGRFDCSGFVSWAFRQAGISLPASTDGLSSVGTKISLSEAKPGDLVFFNTYKTNGHVGIYLGNNKFIGSQSSTGVAIASMSGYWNSTFTGHVRRVVQ</sequence>
<proteinExistence type="inferred from homology"/>
<dbReference type="PANTHER" id="PTHR47053">
    <property type="entry name" value="MUREIN DD-ENDOPEPTIDASE MEPH-RELATED"/>
    <property type="match status" value="1"/>
</dbReference>
<protein>
    <recommendedName>
        <fullName evidence="8">NlpC/P60 domain-containing protein</fullName>
    </recommendedName>
</protein>
<dbReference type="eggNOG" id="COG0791">
    <property type="taxonomic scope" value="Bacteria"/>
</dbReference>
<accession>W4VJ74</accession>
<dbReference type="Pfam" id="PF00877">
    <property type="entry name" value="NLPC_P60"/>
    <property type="match status" value="1"/>
</dbReference>
<evidence type="ECO:0000313" key="10">
    <source>
        <dbReference type="Proteomes" id="UP000019102"/>
    </source>
</evidence>
<evidence type="ECO:0000256" key="1">
    <source>
        <dbReference type="ARBA" id="ARBA00007074"/>
    </source>
</evidence>
<evidence type="ECO:0000256" key="5">
    <source>
        <dbReference type="ARBA" id="ARBA00022807"/>
    </source>
</evidence>
<feature type="region of interest" description="Disordered" evidence="7">
    <location>
        <begin position="260"/>
        <end position="296"/>
    </location>
</feature>
<evidence type="ECO:0000256" key="4">
    <source>
        <dbReference type="ARBA" id="ARBA00022801"/>
    </source>
</evidence>
<keyword evidence="10" id="KW-1185">Reference proteome</keyword>
<keyword evidence="6" id="KW-0175">Coiled coil</keyword>
<keyword evidence="5" id="KW-0788">Thiol protease</keyword>
<evidence type="ECO:0000256" key="3">
    <source>
        <dbReference type="ARBA" id="ARBA00022729"/>
    </source>
</evidence>
<dbReference type="Gene3D" id="6.10.250.3150">
    <property type="match status" value="1"/>
</dbReference>
<comment type="caution">
    <text evidence="9">The sequence shown here is derived from an EMBL/GenBank/DDBJ whole genome shotgun (WGS) entry which is preliminary data.</text>
</comment>
<dbReference type="SUPFAM" id="SSF54001">
    <property type="entry name" value="Cysteine proteinases"/>
    <property type="match status" value="1"/>
</dbReference>
<name>W4VJ74_9BACI</name>
<dbReference type="Proteomes" id="UP000019102">
    <property type="component" value="Unassembled WGS sequence"/>
</dbReference>
<dbReference type="STRING" id="1298598.JCM21714_1839"/>
<dbReference type="EMBL" id="BAVS01000007">
    <property type="protein sequence ID" value="GAE92819.1"/>
    <property type="molecule type" value="Genomic_DNA"/>
</dbReference>
<dbReference type="AlphaFoldDB" id="W4VJ74"/>